<dbReference type="Gene3D" id="3.30.70.1820">
    <property type="entry name" value="L1 transposable element, RRM domain"/>
    <property type="match status" value="1"/>
</dbReference>
<dbReference type="EMBL" id="CAJHUB010000680">
    <property type="protein sequence ID" value="CAD7678058.1"/>
    <property type="molecule type" value="Genomic_DNA"/>
</dbReference>
<feature type="compositionally biased region" description="Basic residues" evidence="9">
    <location>
        <begin position="96"/>
        <end position="106"/>
    </location>
</feature>
<sequence length="480" mass="54316">MIVTQREREKGRDKGSRPGPKAGAKLNFPERYRQWCQVELLSHPCNKLTFINQNFYKDFRKKEAFIKRGEGDADSEDEGYYWNATVRRVRASIKVGRRGKRNKGTKGLRGGGAPRGAGLRPGRGAKRARGPEYVFEQILAENFPNLGRETGIQIQEIERSPPKINKNHLEQIILRFVWNQKRPQTARGILKKENHIWGHHNARFQVVLQSCVHQDSIRVLMEEIMSEKENKTIVFVETKRRCDEPTRKMRRDGWPAMGIHGDKSQQECDWVLNEFKHGKAPILIATDVASRGLDVEDVKFVINYDYHKTARSTKTGTAYTFFTPNNIKQVSDLISVLHEANQAINPKLLQGRGGMKDDRGDRYFAGKGGGFNTFRDRENYDRGYSSLLKRDFGAKTQNGVYSAANYTNGSFGSNFVSAGIQTSFRTGNPTGTYQNGYDSTQQYGSNVPNMHNGMNQQACAYPATAAVPLIGYPMPTGYSQ</sequence>
<evidence type="ECO:0000256" key="3">
    <source>
        <dbReference type="ARBA" id="ARBA00022490"/>
    </source>
</evidence>
<dbReference type="GO" id="GO:0003724">
    <property type="term" value="F:RNA helicase activity"/>
    <property type="evidence" value="ECO:0007669"/>
    <property type="project" value="UniProtKB-EC"/>
</dbReference>
<keyword evidence="6" id="KW-0508">mRNA splicing</keyword>
<evidence type="ECO:0000313" key="11">
    <source>
        <dbReference type="EMBL" id="CAD7678058.1"/>
    </source>
</evidence>
<keyword evidence="12" id="KW-1185">Reference proteome</keyword>
<name>A0A811YN14_NYCPR</name>
<evidence type="ECO:0000256" key="8">
    <source>
        <dbReference type="ARBA" id="ARBA00047984"/>
    </source>
</evidence>
<dbReference type="InterPro" id="IPR001650">
    <property type="entry name" value="Helicase_C-like"/>
</dbReference>
<accession>A0A811YN14</accession>
<keyword evidence="4" id="KW-0507">mRNA processing</keyword>
<comment type="catalytic activity">
    <reaction evidence="8">
        <text>ATP + H2O = ADP + phosphate + H(+)</text>
        <dbReference type="Rhea" id="RHEA:13065"/>
        <dbReference type="ChEBI" id="CHEBI:15377"/>
        <dbReference type="ChEBI" id="CHEBI:15378"/>
        <dbReference type="ChEBI" id="CHEBI:30616"/>
        <dbReference type="ChEBI" id="CHEBI:43474"/>
        <dbReference type="ChEBI" id="CHEBI:456216"/>
        <dbReference type="EC" id="3.6.4.13"/>
    </reaction>
</comment>
<dbReference type="PROSITE" id="PS51194">
    <property type="entry name" value="HELICASE_CTER"/>
    <property type="match status" value="1"/>
</dbReference>
<evidence type="ECO:0000256" key="5">
    <source>
        <dbReference type="ARBA" id="ARBA00022884"/>
    </source>
</evidence>
<organism evidence="11 12">
    <name type="scientific">Nyctereutes procyonoides</name>
    <name type="common">Raccoon dog</name>
    <name type="synonym">Canis procyonoides</name>
    <dbReference type="NCBI Taxonomy" id="34880"/>
    <lineage>
        <taxon>Eukaryota</taxon>
        <taxon>Metazoa</taxon>
        <taxon>Chordata</taxon>
        <taxon>Craniata</taxon>
        <taxon>Vertebrata</taxon>
        <taxon>Euteleostomi</taxon>
        <taxon>Mammalia</taxon>
        <taxon>Eutheria</taxon>
        <taxon>Laurasiatheria</taxon>
        <taxon>Carnivora</taxon>
        <taxon>Caniformia</taxon>
        <taxon>Canidae</taxon>
        <taxon>Nyctereutes</taxon>
    </lineage>
</organism>
<proteinExistence type="predicted"/>
<dbReference type="Pfam" id="PF00271">
    <property type="entry name" value="Helicase_C"/>
    <property type="match status" value="1"/>
</dbReference>
<protein>
    <submittedName>
        <fullName evidence="11">(raccoon dog) hypothetical protein</fullName>
    </submittedName>
</protein>
<evidence type="ECO:0000256" key="6">
    <source>
        <dbReference type="ARBA" id="ARBA00023187"/>
    </source>
</evidence>
<evidence type="ECO:0000256" key="9">
    <source>
        <dbReference type="SAM" id="MobiDB-lite"/>
    </source>
</evidence>
<dbReference type="GO" id="GO:0006397">
    <property type="term" value="P:mRNA processing"/>
    <property type="evidence" value="ECO:0007669"/>
    <property type="project" value="UniProtKB-KW"/>
</dbReference>
<evidence type="ECO:0000256" key="2">
    <source>
        <dbReference type="ARBA" id="ARBA00004604"/>
    </source>
</evidence>
<dbReference type="Pfam" id="PF02994">
    <property type="entry name" value="Transposase_22"/>
    <property type="match status" value="1"/>
</dbReference>
<evidence type="ECO:0000256" key="4">
    <source>
        <dbReference type="ARBA" id="ARBA00022664"/>
    </source>
</evidence>
<dbReference type="Proteomes" id="UP000645828">
    <property type="component" value="Unassembled WGS sequence"/>
</dbReference>
<comment type="subcellular location">
    <subcellularLocation>
        <location evidence="1">Cytoplasm</location>
    </subcellularLocation>
    <subcellularLocation>
        <location evidence="2">Nucleus</location>
        <location evidence="2">Nucleolus</location>
    </subcellularLocation>
</comment>
<evidence type="ECO:0000259" key="10">
    <source>
        <dbReference type="PROSITE" id="PS51194"/>
    </source>
</evidence>
<dbReference type="InterPro" id="IPR012587">
    <property type="entry name" value="P68_rpt"/>
</dbReference>
<dbReference type="GO" id="GO:0008380">
    <property type="term" value="P:RNA splicing"/>
    <property type="evidence" value="ECO:0007669"/>
    <property type="project" value="UniProtKB-KW"/>
</dbReference>
<feature type="domain" description="Helicase C-terminal" evidence="10">
    <location>
        <begin position="216"/>
        <end position="360"/>
    </location>
</feature>
<feature type="region of interest" description="Disordered" evidence="9">
    <location>
        <begin position="1"/>
        <end position="25"/>
    </location>
</feature>
<dbReference type="PANTHER" id="PTHR47958">
    <property type="entry name" value="ATP-DEPENDENT RNA HELICASE DBP3"/>
    <property type="match status" value="1"/>
</dbReference>
<keyword evidence="7" id="KW-0539">Nucleus</keyword>
<evidence type="ECO:0000313" key="12">
    <source>
        <dbReference type="Proteomes" id="UP000645828"/>
    </source>
</evidence>
<gene>
    <name evidence="11" type="ORF">NYPRO_LOCUS10856</name>
</gene>
<evidence type="ECO:0000256" key="7">
    <source>
        <dbReference type="ARBA" id="ARBA00023242"/>
    </source>
</evidence>
<dbReference type="InterPro" id="IPR027417">
    <property type="entry name" value="P-loop_NTPase"/>
</dbReference>
<dbReference type="AlphaFoldDB" id="A0A811YN14"/>
<keyword evidence="3" id="KW-0963">Cytoplasm</keyword>
<dbReference type="SMART" id="SM00490">
    <property type="entry name" value="HELICc"/>
    <property type="match status" value="1"/>
</dbReference>
<comment type="caution">
    <text evidence="11">The sequence shown here is derived from an EMBL/GenBank/DDBJ whole genome shotgun (WGS) entry which is preliminary data.</text>
</comment>
<feature type="compositionally biased region" description="Basic and acidic residues" evidence="9">
    <location>
        <begin position="1"/>
        <end position="16"/>
    </location>
</feature>
<dbReference type="InterPro" id="IPR043636">
    <property type="entry name" value="L1_RRM_dom"/>
</dbReference>
<evidence type="ECO:0000256" key="1">
    <source>
        <dbReference type="ARBA" id="ARBA00004496"/>
    </source>
</evidence>
<feature type="region of interest" description="Disordered" evidence="9">
    <location>
        <begin position="96"/>
        <end position="126"/>
    </location>
</feature>
<dbReference type="SMART" id="SM01414">
    <property type="entry name" value="P68HR"/>
    <property type="match status" value="2"/>
</dbReference>
<feature type="compositionally biased region" description="Gly residues" evidence="9">
    <location>
        <begin position="107"/>
        <end position="121"/>
    </location>
</feature>
<dbReference type="CDD" id="cd18787">
    <property type="entry name" value="SF2_C_DEAD"/>
    <property type="match status" value="1"/>
</dbReference>
<dbReference type="GO" id="GO:0005737">
    <property type="term" value="C:cytoplasm"/>
    <property type="evidence" value="ECO:0007669"/>
    <property type="project" value="UniProtKB-SubCell"/>
</dbReference>
<dbReference type="GO" id="GO:0005730">
    <property type="term" value="C:nucleolus"/>
    <property type="evidence" value="ECO:0007669"/>
    <property type="project" value="UniProtKB-SubCell"/>
</dbReference>
<keyword evidence="5" id="KW-0694">RNA-binding</keyword>
<dbReference type="GO" id="GO:0003723">
    <property type="term" value="F:RNA binding"/>
    <property type="evidence" value="ECO:0007669"/>
    <property type="project" value="UniProtKB-KW"/>
</dbReference>
<dbReference type="Gene3D" id="3.40.50.300">
    <property type="entry name" value="P-loop containing nucleotide triphosphate hydrolases"/>
    <property type="match status" value="1"/>
</dbReference>
<dbReference type="Pfam" id="PF08061">
    <property type="entry name" value="P68HR"/>
    <property type="match status" value="2"/>
</dbReference>
<dbReference type="SUPFAM" id="SSF52540">
    <property type="entry name" value="P-loop containing nucleoside triphosphate hydrolases"/>
    <property type="match status" value="1"/>
</dbReference>
<reference evidence="11" key="1">
    <citation type="submission" date="2020-12" db="EMBL/GenBank/DDBJ databases">
        <authorList>
            <consortium name="Molecular Ecology Group"/>
        </authorList>
    </citation>
    <scope>NUCLEOTIDE SEQUENCE</scope>
    <source>
        <strain evidence="11">TBG_1078</strain>
    </source>
</reference>